<reference evidence="2" key="1">
    <citation type="submission" date="2023-03" db="EMBL/GenBank/DDBJ databases">
        <title>Massive genome expansion in bonnet fungi (Mycena s.s.) driven by repeated elements and novel gene families across ecological guilds.</title>
        <authorList>
            <consortium name="Lawrence Berkeley National Laboratory"/>
            <person name="Harder C.B."/>
            <person name="Miyauchi S."/>
            <person name="Viragh M."/>
            <person name="Kuo A."/>
            <person name="Thoen E."/>
            <person name="Andreopoulos B."/>
            <person name="Lu D."/>
            <person name="Skrede I."/>
            <person name="Drula E."/>
            <person name="Henrissat B."/>
            <person name="Morin E."/>
            <person name="Kohler A."/>
            <person name="Barry K."/>
            <person name="LaButti K."/>
            <person name="Morin E."/>
            <person name="Salamov A."/>
            <person name="Lipzen A."/>
            <person name="Mereny Z."/>
            <person name="Hegedus B."/>
            <person name="Baldrian P."/>
            <person name="Stursova M."/>
            <person name="Weitz H."/>
            <person name="Taylor A."/>
            <person name="Grigoriev I.V."/>
            <person name="Nagy L.G."/>
            <person name="Martin F."/>
            <person name="Kauserud H."/>
        </authorList>
    </citation>
    <scope>NUCLEOTIDE SEQUENCE</scope>
    <source>
        <strain evidence="2">CBHHK182m</strain>
    </source>
</reference>
<feature type="region of interest" description="Disordered" evidence="1">
    <location>
        <begin position="151"/>
        <end position="176"/>
    </location>
</feature>
<sequence length="241" mass="26615">QSRAHAGRRSMHPSYTTPRPHSQTQTHTHSPAHAGRRSIPQNVPLHATTIGDTRTGSAAPLHPSTQIPSRDTKRARRRNIPRALPESVSSTPTSPLPPIPTHTTPAPTRNAKTKALYGTKRGPIHRTLSRRVSSLHIIFSESTAFVLHPRRRAHPPSRGVGVTQDEQQQPTESPQDAASLQIRAMLASVVAQKKQEEAEEARLWALLNSNGRPVVGGERKFGRVRLRMSSDKERGRMCGFE</sequence>
<evidence type="ECO:0000256" key="1">
    <source>
        <dbReference type="SAM" id="MobiDB-lite"/>
    </source>
</evidence>
<feature type="region of interest" description="Disordered" evidence="1">
    <location>
        <begin position="1"/>
        <end position="116"/>
    </location>
</feature>
<feature type="compositionally biased region" description="Basic residues" evidence="1">
    <location>
        <begin position="1"/>
        <end position="11"/>
    </location>
</feature>
<organism evidence="2 3">
    <name type="scientific">Mycena metata</name>
    <dbReference type="NCBI Taxonomy" id="1033252"/>
    <lineage>
        <taxon>Eukaryota</taxon>
        <taxon>Fungi</taxon>
        <taxon>Dikarya</taxon>
        <taxon>Basidiomycota</taxon>
        <taxon>Agaricomycotina</taxon>
        <taxon>Agaricomycetes</taxon>
        <taxon>Agaricomycetidae</taxon>
        <taxon>Agaricales</taxon>
        <taxon>Marasmiineae</taxon>
        <taxon>Mycenaceae</taxon>
        <taxon>Mycena</taxon>
    </lineage>
</organism>
<feature type="compositionally biased region" description="Polar residues" evidence="1">
    <location>
        <begin position="13"/>
        <end position="29"/>
    </location>
</feature>
<accession>A0AAD7JGJ7</accession>
<feature type="non-terminal residue" evidence="2">
    <location>
        <position position="1"/>
    </location>
</feature>
<keyword evidence="3" id="KW-1185">Reference proteome</keyword>
<evidence type="ECO:0000313" key="3">
    <source>
        <dbReference type="Proteomes" id="UP001215598"/>
    </source>
</evidence>
<protein>
    <submittedName>
        <fullName evidence="2">Uncharacterized protein</fullName>
    </submittedName>
</protein>
<dbReference type="Proteomes" id="UP001215598">
    <property type="component" value="Unassembled WGS sequence"/>
</dbReference>
<gene>
    <name evidence="2" type="ORF">B0H16DRAFT_1526938</name>
</gene>
<proteinExistence type="predicted"/>
<evidence type="ECO:0000313" key="2">
    <source>
        <dbReference type="EMBL" id="KAJ7764404.1"/>
    </source>
</evidence>
<feature type="non-terminal residue" evidence="2">
    <location>
        <position position="241"/>
    </location>
</feature>
<dbReference type="EMBL" id="JARKIB010000028">
    <property type="protein sequence ID" value="KAJ7764404.1"/>
    <property type="molecule type" value="Genomic_DNA"/>
</dbReference>
<feature type="compositionally biased region" description="Polar residues" evidence="1">
    <location>
        <begin position="164"/>
        <end position="176"/>
    </location>
</feature>
<comment type="caution">
    <text evidence="2">The sequence shown here is derived from an EMBL/GenBank/DDBJ whole genome shotgun (WGS) entry which is preliminary data.</text>
</comment>
<dbReference type="AlphaFoldDB" id="A0AAD7JGJ7"/>
<name>A0AAD7JGJ7_9AGAR</name>